<evidence type="ECO:0000313" key="3">
    <source>
        <dbReference type="Proteomes" id="UP001221757"/>
    </source>
</evidence>
<dbReference type="EMBL" id="JARKIE010000097">
    <property type="protein sequence ID" value="KAJ7686278.1"/>
    <property type="molecule type" value="Genomic_DNA"/>
</dbReference>
<feature type="transmembrane region" description="Helical" evidence="1">
    <location>
        <begin position="124"/>
        <end position="149"/>
    </location>
</feature>
<reference evidence="2" key="1">
    <citation type="submission" date="2023-03" db="EMBL/GenBank/DDBJ databases">
        <title>Massive genome expansion in bonnet fungi (Mycena s.s.) driven by repeated elements and novel gene families across ecological guilds.</title>
        <authorList>
            <consortium name="Lawrence Berkeley National Laboratory"/>
            <person name="Harder C.B."/>
            <person name="Miyauchi S."/>
            <person name="Viragh M."/>
            <person name="Kuo A."/>
            <person name="Thoen E."/>
            <person name="Andreopoulos B."/>
            <person name="Lu D."/>
            <person name="Skrede I."/>
            <person name="Drula E."/>
            <person name="Henrissat B."/>
            <person name="Morin E."/>
            <person name="Kohler A."/>
            <person name="Barry K."/>
            <person name="LaButti K."/>
            <person name="Morin E."/>
            <person name="Salamov A."/>
            <person name="Lipzen A."/>
            <person name="Mereny Z."/>
            <person name="Hegedus B."/>
            <person name="Baldrian P."/>
            <person name="Stursova M."/>
            <person name="Weitz H."/>
            <person name="Taylor A."/>
            <person name="Grigoriev I.V."/>
            <person name="Nagy L.G."/>
            <person name="Martin F."/>
            <person name="Kauserud H."/>
        </authorList>
    </citation>
    <scope>NUCLEOTIDE SEQUENCE</scope>
    <source>
        <strain evidence="2">CBHHK067</strain>
    </source>
</reference>
<feature type="transmembrane region" description="Helical" evidence="1">
    <location>
        <begin position="9"/>
        <end position="30"/>
    </location>
</feature>
<organism evidence="2 3">
    <name type="scientific">Mycena rosella</name>
    <name type="common">Pink bonnet</name>
    <name type="synonym">Agaricus rosellus</name>
    <dbReference type="NCBI Taxonomy" id="1033263"/>
    <lineage>
        <taxon>Eukaryota</taxon>
        <taxon>Fungi</taxon>
        <taxon>Dikarya</taxon>
        <taxon>Basidiomycota</taxon>
        <taxon>Agaricomycotina</taxon>
        <taxon>Agaricomycetes</taxon>
        <taxon>Agaricomycetidae</taxon>
        <taxon>Agaricales</taxon>
        <taxon>Marasmiineae</taxon>
        <taxon>Mycenaceae</taxon>
        <taxon>Mycena</taxon>
    </lineage>
</organism>
<evidence type="ECO:0000256" key="1">
    <source>
        <dbReference type="SAM" id="Phobius"/>
    </source>
</evidence>
<keyword evidence="3" id="KW-1185">Reference proteome</keyword>
<keyword evidence="1" id="KW-0812">Transmembrane</keyword>
<keyword evidence="1" id="KW-1133">Transmembrane helix</keyword>
<protein>
    <submittedName>
        <fullName evidence="2">Uncharacterized protein</fullName>
    </submittedName>
</protein>
<comment type="caution">
    <text evidence="2">The sequence shown here is derived from an EMBL/GenBank/DDBJ whole genome shotgun (WGS) entry which is preliminary data.</text>
</comment>
<dbReference type="Proteomes" id="UP001221757">
    <property type="component" value="Unassembled WGS sequence"/>
</dbReference>
<keyword evidence="1" id="KW-0472">Membrane</keyword>
<feature type="transmembrane region" description="Helical" evidence="1">
    <location>
        <begin position="82"/>
        <end position="104"/>
    </location>
</feature>
<proteinExistence type="predicted"/>
<sequence>MIPRAVSTLYYSGAAITFVQFVCVCINLGFLPHTLKPEQEDPNKKPEESYQDWLLGILVLACLTGISWGFSFRNTRPALRFLVGSQVTMSCFLAFIWTFVGAFSMPTRSTPTGAVMASCLATHYRSIGCVALIAHLFFPCVTIAILLITAQTLYHISLRVHGSAQVLLPPAPLRYASAWTPALLTDLNPPAPDEAALPPPPAIALRVVPQYNPCNRYEFIY</sequence>
<gene>
    <name evidence="2" type="ORF">B0H17DRAFT_1204338</name>
</gene>
<name>A0AAD7GBA0_MYCRO</name>
<feature type="transmembrane region" description="Helical" evidence="1">
    <location>
        <begin position="50"/>
        <end position="70"/>
    </location>
</feature>
<evidence type="ECO:0000313" key="2">
    <source>
        <dbReference type="EMBL" id="KAJ7686278.1"/>
    </source>
</evidence>
<accession>A0AAD7GBA0</accession>
<dbReference type="AlphaFoldDB" id="A0AAD7GBA0"/>